<dbReference type="PANTHER" id="PTHR46858:SF5">
    <property type="entry name" value="E3 UBIQUITIN-PROTEIN LIGASE APD1-RELATED"/>
    <property type="match status" value="1"/>
</dbReference>
<feature type="region of interest" description="Disordered" evidence="6">
    <location>
        <begin position="283"/>
        <end position="319"/>
    </location>
</feature>
<dbReference type="InterPro" id="IPR013083">
    <property type="entry name" value="Znf_RING/FYVE/PHD"/>
</dbReference>
<dbReference type="EMBL" id="SPLM01000072">
    <property type="protein sequence ID" value="TMW63547.1"/>
    <property type="molecule type" value="Genomic_DNA"/>
</dbReference>
<dbReference type="Pfam" id="PF13920">
    <property type="entry name" value="zf-C3HC4_3"/>
    <property type="match status" value="1"/>
</dbReference>
<dbReference type="GO" id="GO:0016567">
    <property type="term" value="P:protein ubiquitination"/>
    <property type="evidence" value="ECO:0007669"/>
    <property type="project" value="TreeGrafter"/>
</dbReference>
<dbReference type="OrthoDB" id="74448at2759"/>
<feature type="domain" description="RING-type" evidence="7">
    <location>
        <begin position="341"/>
        <end position="380"/>
    </location>
</feature>
<gene>
    <name evidence="8" type="ORF">Poli38472_002488</name>
</gene>
<dbReference type="InterPro" id="IPR002110">
    <property type="entry name" value="Ankyrin_rpt"/>
</dbReference>
<organism evidence="8 9">
    <name type="scientific">Pythium oligandrum</name>
    <name type="common">Mycoparasitic fungus</name>
    <dbReference type="NCBI Taxonomy" id="41045"/>
    <lineage>
        <taxon>Eukaryota</taxon>
        <taxon>Sar</taxon>
        <taxon>Stramenopiles</taxon>
        <taxon>Oomycota</taxon>
        <taxon>Peronosporomycetes</taxon>
        <taxon>Pythiales</taxon>
        <taxon>Pythiaceae</taxon>
        <taxon>Pythium</taxon>
    </lineage>
</organism>
<dbReference type="Gene3D" id="1.25.40.20">
    <property type="entry name" value="Ankyrin repeat-containing domain"/>
    <property type="match status" value="1"/>
</dbReference>
<evidence type="ECO:0000256" key="1">
    <source>
        <dbReference type="ARBA" id="ARBA00022723"/>
    </source>
</evidence>
<dbReference type="PROSITE" id="PS50088">
    <property type="entry name" value="ANK_REPEAT"/>
    <property type="match status" value="1"/>
</dbReference>
<dbReference type="SMART" id="SM00184">
    <property type="entry name" value="RING"/>
    <property type="match status" value="1"/>
</dbReference>
<dbReference type="SUPFAM" id="SSF48403">
    <property type="entry name" value="Ankyrin repeat"/>
    <property type="match status" value="1"/>
</dbReference>
<keyword evidence="9" id="KW-1185">Reference proteome</keyword>
<keyword evidence="1" id="KW-0479">Metal-binding</keyword>
<dbReference type="SUPFAM" id="SSF50729">
    <property type="entry name" value="PH domain-like"/>
    <property type="match status" value="1"/>
</dbReference>
<dbReference type="InterPro" id="IPR001841">
    <property type="entry name" value="Znf_RING"/>
</dbReference>
<reference evidence="8" key="1">
    <citation type="submission" date="2019-03" db="EMBL/GenBank/DDBJ databases">
        <title>Long read genome sequence of the mycoparasitic Pythium oligandrum ATCC 38472 isolated from sugarbeet rhizosphere.</title>
        <authorList>
            <person name="Gaulin E."/>
        </authorList>
    </citation>
    <scope>NUCLEOTIDE SEQUENCE</scope>
    <source>
        <strain evidence="8">ATCC 38472_TT</strain>
    </source>
</reference>
<sequence>MGSAMTEAFSALWNTAEAHDVSIVQQLLSDATITLEIANAFHPVKHTTALMAACHKPDKSRNTSTHCASTVVSLLLEFGVNPNAHDVSNQGNTALHYAAMSNQVESVKVLLRMGADPFVLNNYGHAAIDLARWHESGEVHTLLTNRMRVKHGWLYVKKKTLHGMHAWDQRYCVVLACDASYSTLEFAVFTFELDHRPVGLMFVRAGEVGMVSLPMNTGLLSRKLFMFEFDQQVSVCHLYSQDRFSRQEMTTVGDCSLSYFFGTTGPAKRAEWMQVFERTQVTETSSVLPQPATPVDNAPDDIPEEELADPGAEKSNEDSVPITHSIDEDAEITVLSQQRECVICLDAPRNSICVPCGHLSACYACLHRQVVTKKICPICRTPAQTVVRVYEC</sequence>
<keyword evidence="2 5" id="KW-0863">Zinc-finger</keyword>
<name>A0A8K1CHL7_PYTOL</name>
<dbReference type="GO" id="GO:0061630">
    <property type="term" value="F:ubiquitin protein ligase activity"/>
    <property type="evidence" value="ECO:0007669"/>
    <property type="project" value="TreeGrafter"/>
</dbReference>
<dbReference type="Proteomes" id="UP000794436">
    <property type="component" value="Unassembled WGS sequence"/>
</dbReference>
<evidence type="ECO:0000256" key="3">
    <source>
        <dbReference type="ARBA" id="ARBA00022833"/>
    </source>
</evidence>
<dbReference type="Gene3D" id="3.30.40.10">
    <property type="entry name" value="Zinc/RING finger domain, C3HC4 (zinc finger)"/>
    <property type="match status" value="1"/>
</dbReference>
<dbReference type="AlphaFoldDB" id="A0A8K1CHL7"/>
<evidence type="ECO:0000256" key="2">
    <source>
        <dbReference type="ARBA" id="ARBA00022771"/>
    </source>
</evidence>
<accession>A0A8K1CHL7</accession>
<evidence type="ECO:0000259" key="7">
    <source>
        <dbReference type="PROSITE" id="PS50089"/>
    </source>
</evidence>
<protein>
    <recommendedName>
        <fullName evidence="7">RING-type domain-containing protein</fullName>
    </recommendedName>
</protein>
<evidence type="ECO:0000256" key="4">
    <source>
        <dbReference type="PROSITE-ProRule" id="PRU00023"/>
    </source>
</evidence>
<keyword evidence="4" id="KW-0040">ANK repeat</keyword>
<dbReference type="PANTHER" id="PTHR46858">
    <property type="entry name" value="OS05G0521000 PROTEIN"/>
    <property type="match status" value="1"/>
</dbReference>
<dbReference type="PROSITE" id="PS50297">
    <property type="entry name" value="ANK_REP_REGION"/>
    <property type="match status" value="1"/>
</dbReference>
<dbReference type="InterPro" id="IPR036770">
    <property type="entry name" value="Ankyrin_rpt-contain_sf"/>
</dbReference>
<dbReference type="SMART" id="SM00248">
    <property type="entry name" value="ANK"/>
    <property type="match status" value="2"/>
</dbReference>
<proteinExistence type="predicted"/>
<dbReference type="Pfam" id="PF12796">
    <property type="entry name" value="Ank_2"/>
    <property type="match status" value="1"/>
</dbReference>
<evidence type="ECO:0000256" key="6">
    <source>
        <dbReference type="SAM" id="MobiDB-lite"/>
    </source>
</evidence>
<dbReference type="PROSITE" id="PS50089">
    <property type="entry name" value="ZF_RING_2"/>
    <property type="match status" value="1"/>
</dbReference>
<evidence type="ECO:0000313" key="8">
    <source>
        <dbReference type="EMBL" id="TMW63547.1"/>
    </source>
</evidence>
<keyword evidence="3" id="KW-0862">Zinc</keyword>
<feature type="repeat" description="ANK" evidence="4">
    <location>
        <begin position="90"/>
        <end position="122"/>
    </location>
</feature>
<evidence type="ECO:0000256" key="5">
    <source>
        <dbReference type="PROSITE-ProRule" id="PRU00175"/>
    </source>
</evidence>
<dbReference type="GO" id="GO:0008270">
    <property type="term" value="F:zinc ion binding"/>
    <property type="evidence" value="ECO:0007669"/>
    <property type="project" value="UniProtKB-KW"/>
</dbReference>
<dbReference type="SUPFAM" id="SSF57850">
    <property type="entry name" value="RING/U-box"/>
    <property type="match status" value="1"/>
</dbReference>
<comment type="caution">
    <text evidence="8">The sequence shown here is derived from an EMBL/GenBank/DDBJ whole genome shotgun (WGS) entry which is preliminary data.</text>
</comment>
<evidence type="ECO:0000313" key="9">
    <source>
        <dbReference type="Proteomes" id="UP000794436"/>
    </source>
</evidence>
<feature type="compositionally biased region" description="Acidic residues" evidence="6">
    <location>
        <begin position="298"/>
        <end position="308"/>
    </location>
</feature>